<dbReference type="EMBL" id="QNUL01000003">
    <property type="protein sequence ID" value="REA63199.1"/>
    <property type="molecule type" value="Genomic_DNA"/>
</dbReference>
<evidence type="ECO:0000256" key="3">
    <source>
        <dbReference type="SAM" id="MobiDB-lite"/>
    </source>
</evidence>
<dbReference type="PANTHER" id="PTHR30097">
    <property type="entry name" value="CATION EFFLUX SYSTEM PROTEIN CUSB"/>
    <property type="match status" value="1"/>
</dbReference>
<dbReference type="GO" id="GO:0022857">
    <property type="term" value="F:transmembrane transporter activity"/>
    <property type="evidence" value="ECO:0007669"/>
    <property type="project" value="InterPro"/>
</dbReference>
<evidence type="ECO:0000313" key="7">
    <source>
        <dbReference type="Proteomes" id="UP000256373"/>
    </source>
</evidence>
<reference evidence="6 7" key="1">
    <citation type="submission" date="2018-07" db="EMBL/GenBank/DDBJ databases">
        <title>Dyadobacter roseus sp. nov., isolated from rose rhizosphere soil.</title>
        <authorList>
            <person name="Chen L."/>
        </authorList>
    </citation>
    <scope>NUCLEOTIDE SEQUENCE [LARGE SCALE GENOMIC DNA]</scope>
    <source>
        <strain evidence="6 7">RS19</strain>
    </source>
</reference>
<comment type="caution">
    <text evidence="6">The sequence shown here is derived from an EMBL/GenBank/DDBJ whole genome shotgun (WGS) entry which is preliminary data.</text>
</comment>
<comment type="similarity">
    <text evidence="1">Belongs to the membrane fusion protein (MFP) (TC 8.A.1) family.</text>
</comment>
<dbReference type="NCBIfam" id="TIGR01730">
    <property type="entry name" value="RND_mfp"/>
    <property type="match status" value="1"/>
</dbReference>
<feature type="region of interest" description="Disordered" evidence="3">
    <location>
        <begin position="348"/>
        <end position="380"/>
    </location>
</feature>
<keyword evidence="7" id="KW-1185">Reference proteome</keyword>
<evidence type="ECO:0000259" key="5">
    <source>
        <dbReference type="Pfam" id="PF25973"/>
    </source>
</evidence>
<gene>
    <name evidence="6" type="ORF">DSL64_06175</name>
</gene>
<dbReference type="Gene3D" id="2.40.50.100">
    <property type="match status" value="1"/>
</dbReference>
<dbReference type="Pfam" id="PF25973">
    <property type="entry name" value="BSH_CzcB"/>
    <property type="match status" value="1"/>
</dbReference>
<feature type="domain" description="CzcB-like barrel-sandwich hybrid" evidence="5">
    <location>
        <begin position="93"/>
        <end position="235"/>
    </location>
</feature>
<dbReference type="Gene3D" id="2.40.30.170">
    <property type="match status" value="1"/>
</dbReference>
<evidence type="ECO:0000256" key="1">
    <source>
        <dbReference type="ARBA" id="ARBA00009477"/>
    </source>
</evidence>
<sequence length="434" mass="47028">MKKILVITSLLMSVYLFSSCKGENGTQQKESEKTEQHGEEEGHEEHESPNTASLTAAQIKSIGVEMGVIEEKELTAALKANGTLKVPNQNRATVNTLYSGVIQTILVQPGDAVKKGQVIATLANPDFMRSQEEFVSVNDRITLAEIEYNRQKELSAGNAGALRNFQTAETELKTLRTRRNTLSQQIQLMGIDPTRISSGKLVSTLSVKSPIAGVVSNVVAQIGSFADLTTPIAEIVDNSQLHLDLYVYEKDLPKLRNNQIIHFTLTNAPGKEYDARIFSLGSSFEGESKAVSVHAKVMGNKSGLIDGMNITAAVSLEKATVPAVPTEAIVNHQGLDYIFIVSDAHGEKEHLKEGHSHEEGAHDHEDGHEHGESEKPANGADVIFEKIPVAKGTTDIGYTEITLLKPIPQNARVVVKGAFFVLAKMNNAGGEHAH</sequence>
<organism evidence="6 7">
    <name type="scientific">Dyadobacter luteus</name>
    <dbReference type="NCBI Taxonomy" id="2259619"/>
    <lineage>
        <taxon>Bacteria</taxon>
        <taxon>Pseudomonadati</taxon>
        <taxon>Bacteroidota</taxon>
        <taxon>Cytophagia</taxon>
        <taxon>Cytophagales</taxon>
        <taxon>Spirosomataceae</taxon>
        <taxon>Dyadobacter</taxon>
    </lineage>
</organism>
<accession>A0A3D8YF01</accession>
<feature type="compositionally biased region" description="Basic and acidic residues" evidence="3">
    <location>
        <begin position="348"/>
        <end position="375"/>
    </location>
</feature>
<dbReference type="RefSeq" id="WP_115829787.1">
    <property type="nucleotide sequence ID" value="NZ_QNUL01000003.1"/>
</dbReference>
<dbReference type="GO" id="GO:0016020">
    <property type="term" value="C:membrane"/>
    <property type="evidence" value="ECO:0007669"/>
    <property type="project" value="InterPro"/>
</dbReference>
<keyword evidence="4" id="KW-0732">Signal</keyword>
<dbReference type="InterPro" id="IPR006143">
    <property type="entry name" value="RND_pump_MFP"/>
</dbReference>
<proteinExistence type="inferred from homology"/>
<keyword evidence="2" id="KW-0813">Transport</keyword>
<feature type="chain" id="PRO_5017563991" evidence="4">
    <location>
        <begin position="19"/>
        <end position="434"/>
    </location>
</feature>
<feature type="signal peptide" evidence="4">
    <location>
        <begin position="1"/>
        <end position="18"/>
    </location>
</feature>
<dbReference type="PROSITE" id="PS51257">
    <property type="entry name" value="PROKAR_LIPOPROTEIN"/>
    <property type="match status" value="1"/>
</dbReference>
<evidence type="ECO:0000256" key="2">
    <source>
        <dbReference type="ARBA" id="ARBA00022448"/>
    </source>
</evidence>
<dbReference type="SUPFAM" id="SSF111369">
    <property type="entry name" value="HlyD-like secretion proteins"/>
    <property type="match status" value="1"/>
</dbReference>
<dbReference type="InterPro" id="IPR051909">
    <property type="entry name" value="MFP_Cation_Efflux"/>
</dbReference>
<dbReference type="GO" id="GO:0030313">
    <property type="term" value="C:cell envelope"/>
    <property type="evidence" value="ECO:0007669"/>
    <property type="project" value="TreeGrafter"/>
</dbReference>
<dbReference type="AlphaFoldDB" id="A0A3D8YF01"/>
<dbReference type="InterPro" id="IPR058647">
    <property type="entry name" value="BSH_CzcB-like"/>
</dbReference>
<dbReference type="OrthoDB" id="9814657at2"/>
<protein>
    <submittedName>
        <fullName evidence="6">Efflux RND transporter periplasmic adaptor subunit</fullName>
    </submittedName>
</protein>
<feature type="region of interest" description="Disordered" evidence="3">
    <location>
        <begin position="23"/>
        <end position="53"/>
    </location>
</feature>
<dbReference type="GO" id="GO:0015679">
    <property type="term" value="P:plasma membrane copper ion transport"/>
    <property type="evidence" value="ECO:0007669"/>
    <property type="project" value="TreeGrafter"/>
</dbReference>
<name>A0A3D8YF01_9BACT</name>
<evidence type="ECO:0000256" key="4">
    <source>
        <dbReference type="SAM" id="SignalP"/>
    </source>
</evidence>
<dbReference type="GO" id="GO:0060003">
    <property type="term" value="P:copper ion export"/>
    <property type="evidence" value="ECO:0007669"/>
    <property type="project" value="TreeGrafter"/>
</dbReference>
<feature type="compositionally biased region" description="Basic and acidic residues" evidence="3">
    <location>
        <begin position="29"/>
        <end position="48"/>
    </location>
</feature>
<dbReference type="PANTHER" id="PTHR30097:SF4">
    <property type="entry name" value="SLR6042 PROTEIN"/>
    <property type="match status" value="1"/>
</dbReference>
<dbReference type="Proteomes" id="UP000256373">
    <property type="component" value="Unassembled WGS sequence"/>
</dbReference>
<evidence type="ECO:0000313" key="6">
    <source>
        <dbReference type="EMBL" id="REA63199.1"/>
    </source>
</evidence>